<protein>
    <submittedName>
        <fullName evidence="2">Uncharacterized protein</fullName>
    </submittedName>
</protein>
<dbReference type="Proteomes" id="UP000752292">
    <property type="component" value="Unassembled WGS sequence"/>
</dbReference>
<reference evidence="2" key="1">
    <citation type="submission" date="2020-07" db="EMBL/GenBank/DDBJ databases">
        <title>Huge and variable diversity of episymbiotic CPR bacteria and DPANN archaea in groundwater ecosystems.</title>
        <authorList>
            <person name="He C.Y."/>
            <person name="Keren R."/>
            <person name="Whittaker M."/>
            <person name="Farag I.F."/>
            <person name="Doudna J."/>
            <person name="Cate J.H.D."/>
            <person name="Banfield J.F."/>
        </authorList>
    </citation>
    <scope>NUCLEOTIDE SEQUENCE</scope>
    <source>
        <strain evidence="2">NC_groundwater_1370_Ag_S-0.2um_69_93</strain>
    </source>
</reference>
<dbReference type="AlphaFoldDB" id="A0A932ZVE0"/>
<accession>A0A932ZVE0</accession>
<dbReference type="EMBL" id="JACQRX010000316">
    <property type="protein sequence ID" value="MBI4252240.1"/>
    <property type="molecule type" value="Genomic_DNA"/>
</dbReference>
<evidence type="ECO:0000256" key="1">
    <source>
        <dbReference type="SAM" id="MobiDB-lite"/>
    </source>
</evidence>
<evidence type="ECO:0000313" key="2">
    <source>
        <dbReference type="EMBL" id="MBI4252240.1"/>
    </source>
</evidence>
<evidence type="ECO:0000313" key="3">
    <source>
        <dbReference type="Proteomes" id="UP000752292"/>
    </source>
</evidence>
<comment type="caution">
    <text evidence="2">The sequence shown here is derived from an EMBL/GenBank/DDBJ whole genome shotgun (WGS) entry which is preliminary data.</text>
</comment>
<gene>
    <name evidence="2" type="ORF">HY618_07245</name>
</gene>
<feature type="region of interest" description="Disordered" evidence="1">
    <location>
        <begin position="115"/>
        <end position="139"/>
    </location>
</feature>
<name>A0A932ZVE0_UNCTE</name>
<organism evidence="2 3">
    <name type="scientific">Tectimicrobiota bacterium</name>
    <dbReference type="NCBI Taxonomy" id="2528274"/>
    <lineage>
        <taxon>Bacteria</taxon>
        <taxon>Pseudomonadati</taxon>
        <taxon>Nitrospinota/Tectimicrobiota group</taxon>
        <taxon>Candidatus Tectimicrobiota</taxon>
    </lineage>
</organism>
<sequence length="139" mass="16048">MQFLDRHKAVDVEKKPGRDPLERSKEKLIAALEGQIAWLRNPRQRTGRFRPWWFRHTDGHLYTHLRFGTRPLEFPDGKAFPVSSMEELIPFYEEAGKAVRAGEFDEIILKARGVGGRRRGGEGRRRGGGRRSHPSGMDR</sequence>
<proteinExistence type="predicted"/>